<dbReference type="RefSeq" id="WP_123713791.1">
    <property type="nucleotide sequence ID" value="NZ_RKHR01000007.1"/>
</dbReference>
<dbReference type="PANTHER" id="PTHR38098">
    <property type="entry name" value="LPS-ASSEMBLY LIPOPROTEIN LPTE"/>
    <property type="match status" value="1"/>
</dbReference>
<evidence type="ECO:0000256" key="2">
    <source>
        <dbReference type="ARBA" id="ARBA00023136"/>
    </source>
</evidence>
<sequence length="207" mass="23349">MQNTSLRHLSPSRLLCLVTLFIGLVGCGFQLRGELNIAEPVKHLHLTGKTSNPFTSRVRQRFPLYDIHIAANTDPQAYELSFLEVEEDTRSLSYDALARTSEYELSIEVEFTLLDNQGNTLIPPRKLYGEKTYNSNPNNVIASDNEEELLWKDLRVQVANALLNQLATIDPNKLEQLKEAQAAAEAKQEELDRHAIPPTANPTNRPQ</sequence>
<dbReference type="Pfam" id="PF04390">
    <property type="entry name" value="LptE"/>
    <property type="match status" value="1"/>
</dbReference>
<protein>
    <recommendedName>
        <fullName evidence="6">LPS-assembly lipoprotein LptE</fullName>
    </recommendedName>
</protein>
<comment type="subunit">
    <text evidence="6">Component of the lipopolysaccharide transport and assembly complex. Interacts with LptD.</text>
</comment>
<evidence type="ECO:0000256" key="5">
    <source>
        <dbReference type="ARBA" id="ARBA00023288"/>
    </source>
</evidence>
<dbReference type="GO" id="GO:0001530">
    <property type="term" value="F:lipopolysaccharide binding"/>
    <property type="evidence" value="ECO:0007669"/>
    <property type="project" value="TreeGrafter"/>
</dbReference>
<comment type="similarity">
    <text evidence="6">Belongs to the LptE lipoprotein family.</text>
</comment>
<evidence type="ECO:0000256" key="4">
    <source>
        <dbReference type="ARBA" id="ARBA00023237"/>
    </source>
</evidence>
<keyword evidence="2 6" id="KW-0472">Membrane</keyword>
<dbReference type="Gene3D" id="3.30.160.150">
    <property type="entry name" value="Lipoprotein like domain"/>
    <property type="match status" value="1"/>
</dbReference>
<evidence type="ECO:0000256" key="1">
    <source>
        <dbReference type="ARBA" id="ARBA00022729"/>
    </source>
</evidence>
<evidence type="ECO:0000256" key="7">
    <source>
        <dbReference type="SAM" id="MobiDB-lite"/>
    </source>
</evidence>
<gene>
    <name evidence="6" type="primary">lptE</name>
    <name evidence="8" type="ORF">EDC56_3472</name>
</gene>
<dbReference type="InterPro" id="IPR007485">
    <property type="entry name" value="LPS_assembly_LptE"/>
</dbReference>
<proteinExistence type="inferred from homology"/>
<accession>A0A3N2DG05</accession>
<comment type="function">
    <text evidence="6">Together with LptD, is involved in the assembly of lipopolysaccharide (LPS) at the surface of the outer membrane. Required for the proper assembly of LptD. Binds LPS and may serve as the LPS recognition site at the outer membrane.</text>
</comment>
<name>A0A3N2DG05_9GAMM</name>
<evidence type="ECO:0000313" key="9">
    <source>
        <dbReference type="Proteomes" id="UP000275394"/>
    </source>
</evidence>
<dbReference type="PANTHER" id="PTHR38098:SF1">
    <property type="entry name" value="LPS-ASSEMBLY LIPOPROTEIN LPTE"/>
    <property type="match status" value="1"/>
</dbReference>
<dbReference type="PROSITE" id="PS51257">
    <property type="entry name" value="PROKAR_LIPOPROTEIN"/>
    <property type="match status" value="1"/>
</dbReference>
<dbReference type="GO" id="GO:0009279">
    <property type="term" value="C:cell outer membrane"/>
    <property type="evidence" value="ECO:0007669"/>
    <property type="project" value="UniProtKB-SubCell"/>
</dbReference>
<feature type="region of interest" description="Disordered" evidence="7">
    <location>
        <begin position="180"/>
        <end position="207"/>
    </location>
</feature>
<dbReference type="GO" id="GO:0015920">
    <property type="term" value="P:lipopolysaccharide transport"/>
    <property type="evidence" value="ECO:0007669"/>
    <property type="project" value="TreeGrafter"/>
</dbReference>
<keyword evidence="5 6" id="KW-0449">Lipoprotein</keyword>
<organism evidence="8 9">
    <name type="scientific">Sinobacterium caligoides</name>
    <dbReference type="NCBI Taxonomy" id="933926"/>
    <lineage>
        <taxon>Bacteria</taxon>
        <taxon>Pseudomonadati</taxon>
        <taxon>Pseudomonadota</taxon>
        <taxon>Gammaproteobacteria</taxon>
        <taxon>Cellvibrionales</taxon>
        <taxon>Spongiibacteraceae</taxon>
        <taxon>Sinobacterium</taxon>
    </lineage>
</organism>
<evidence type="ECO:0000256" key="6">
    <source>
        <dbReference type="HAMAP-Rule" id="MF_01186"/>
    </source>
</evidence>
<dbReference type="EMBL" id="RKHR01000007">
    <property type="protein sequence ID" value="ROR98736.1"/>
    <property type="molecule type" value="Genomic_DNA"/>
</dbReference>
<dbReference type="GO" id="GO:1990351">
    <property type="term" value="C:transporter complex"/>
    <property type="evidence" value="ECO:0007669"/>
    <property type="project" value="TreeGrafter"/>
</dbReference>
<comment type="subcellular location">
    <subcellularLocation>
        <location evidence="6">Cell outer membrane</location>
        <topology evidence="6">Lipid-anchor</topology>
    </subcellularLocation>
</comment>
<keyword evidence="3 6" id="KW-0564">Palmitate</keyword>
<dbReference type="Proteomes" id="UP000275394">
    <property type="component" value="Unassembled WGS sequence"/>
</dbReference>
<dbReference type="HAMAP" id="MF_01186">
    <property type="entry name" value="LPS_assembly_LptE"/>
    <property type="match status" value="1"/>
</dbReference>
<dbReference type="GO" id="GO:0043165">
    <property type="term" value="P:Gram-negative-bacterium-type cell outer membrane assembly"/>
    <property type="evidence" value="ECO:0007669"/>
    <property type="project" value="UniProtKB-UniRule"/>
</dbReference>
<dbReference type="OrthoDB" id="5612114at2"/>
<feature type="compositionally biased region" description="Basic and acidic residues" evidence="7">
    <location>
        <begin position="186"/>
        <end position="195"/>
    </location>
</feature>
<reference evidence="8 9" key="1">
    <citation type="submission" date="2018-11" db="EMBL/GenBank/DDBJ databases">
        <title>Genomic Encyclopedia of Type Strains, Phase IV (KMG-IV): sequencing the most valuable type-strain genomes for metagenomic binning, comparative biology and taxonomic classification.</title>
        <authorList>
            <person name="Goeker M."/>
        </authorList>
    </citation>
    <scope>NUCLEOTIDE SEQUENCE [LARGE SCALE GENOMIC DNA]</scope>
    <source>
        <strain evidence="8 9">DSM 100316</strain>
    </source>
</reference>
<dbReference type="AlphaFoldDB" id="A0A3N2DG05"/>
<keyword evidence="9" id="KW-1185">Reference proteome</keyword>
<keyword evidence="1 6" id="KW-0732">Signal</keyword>
<comment type="caution">
    <text evidence="8">The sequence shown here is derived from an EMBL/GenBank/DDBJ whole genome shotgun (WGS) entry which is preliminary data.</text>
</comment>
<keyword evidence="4 6" id="KW-0998">Cell outer membrane</keyword>
<evidence type="ECO:0000313" key="8">
    <source>
        <dbReference type="EMBL" id="ROR98736.1"/>
    </source>
</evidence>
<evidence type="ECO:0000256" key="3">
    <source>
        <dbReference type="ARBA" id="ARBA00023139"/>
    </source>
</evidence>